<feature type="transmembrane region" description="Helical" evidence="8">
    <location>
        <begin position="106"/>
        <end position="128"/>
    </location>
</feature>
<evidence type="ECO:0000313" key="11">
    <source>
        <dbReference type="EMBL" id="AGW14444.1"/>
    </source>
</evidence>
<reference evidence="11 12" key="1">
    <citation type="journal article" date="2013" name="J. Bacteriol.">
        <title>Roles of HynAB and Ech, the only two hydrogenases found in the model sulfate reducer Desulfovibrio gigas.</title>
        <authorList>
            <person name="Morais-Silva F.O."/>
            <person name="Santos C.I."/>
            <person name="Rodrigues R."/>
            <person name="Pereira I.A."/>
            <person name="Rodrigues-Pousada C."/>
        </authorList>
    </citation>
    <scope>NUCLEOTIDE SEQUENCE [LARGE SCALE GENOMIC DNA]</scope>
    <source>
        <strain evidence="12">ATCC 19364 / DSM 1382 / NCIMB 9332 / VKM B-1759</strain>
    </source>
</reference>
<dbReference type="InterPro" id="IPR001633">
    <property type="entry name" value="EAL_dom"/>
</dbReference>
<sequence>MQADMNKAGRLLLRAIEFADAHENRPLLLVVQRGLSLVLPLILVGSLGLMFQNAPFGLGELLESTLGPSWSTLWDTLVSGTFGIAALALLCAFTGSMAMLHNQQRIGPFVSPSLAIVVVMSCAFVLIAPREPAEWENIFYINRSFLLSLAVSIAGSTLFLRLSRLRALQLPMTTVGHDPVVRDVLTVMPAGIAAIFIFGVARILLNFIGIPDVDEAVRALLLAPFAQASDTLGFGLAYTGITQLLWLVGMHGPHMLSGVEEHILVPAAQANIAAWHDGAAPVFIFTKPFFDAFTRMGGSGSTLCLIIAIFLGSRDTGSRKLCRFALLPALCNVNEPLLFGIPLVFNPVYCIPFLCAPLLQTVTAYLATVLELVPRTAGEAFWTTPALVSGYAATHSLAGVAMQVVNLAVGVSMYLPFVRLADTMQERRGKRVLSALQQAAACCHIGPGGRKCLDLPGEAGRLAKALANDLAATLDRHDQLFLVYQPQLHGTLHRITGVEALIRWRHPVYGFIAPPVIIALAEDAGFIDKLGLQVLADACALRAAWVDRVPDDLRISVNVSPRQLLHPHFPENVLAVLTDAGLASHLLELEITESSVLEPNPHILEALKTLQGQGVRVAIDDFGMGHASLRYLRAFPVDTIKIDRSLTLDYGASVNEHIVRSIVELGQAMGISTVVEGVEQHTQLERFLALGCSIFQGYLFSRPLPGEECLHYIRTQPSRD</sequence>
<dbReference type="AlphaFoldDB" id="T2GE37"/>
<dbReference type="SUPFAM" id="SSF141868">
    <property type="entry name" value="EAL domain-like"/>
    <property type="match status" value="1"/>
</dbReference>
<dbReference type="InterPro" id="IPR035919">
    <property type="entry name" value="EAL_sf"/>
</dbReference>
<keyword evidence="2" id="KW-0813">Transport</keyword>
<dbReference type="GO" id="GO:0009401">
    <property type="term" value="P:phosphoenolpyruvate-dependent sugar phosphotransferase system"/>
    <property type="evidence" value="ECO:0007669"/>
    <property type="project" value="InterPro"/>
</dbReference>
<dbReference type="InterPro" id="IPR004501">
    <property type="entry name" value="PTS_EIIC_3"/>
</dbReference>
<evidence type="ECO:0000256" key="8">
    <source>
        <dbReference type="SAM" id="Phobius"/>
    </source>
</evidence>
<protein>
    <submittedName>
        <fullName evidence="11">Putative EAL domain protein</fullName>
    </submittedName>
</protein>
<keyword evidence="6 8" id="KW-1133">Transmembrane helix</keyword>
<evidence type="ECO:0000256" key="4">
    <source>
        <dbReference type="ARBA" id="ARBA00022597"/>
    </source>
</evidence>
<dbReference type="Pfam" id="PF02378">
    <property type="entry name" value="PTS_EIIC"/>
    <property type="match status" value="1"/>
</dbReference>
<keyword evidence="7 8" id="KW-0472">Membrane</keyword>
<evidence type="ECO:0000256" key="6">
    <source>
        <dbReference type="ARBA" id="ARBA00022989"/>
    </source>
</evidence>
<organism evidence="11 12">
    <name type="scientific">Megalodesulfovibrio gigas (strain ATCC 19364 / DSM 1382 / NCIMB 9332 / VKM B-1759)</name>
    <name type="common">Desulfovibrio gigas</name>
    <dbReference type="NCBI Taxonomy" id="1121448"/>
    <lineage>
        <taxon>Bacteria</taxon>
        <taxon>Pseudomonadati</taxon>
        <taxon>Thermodesulfobacteriota</taxon>
        <taxon>Desulfovibrionia</taxon>
        <taxon>Desulfovibrionales</taxon>
        <taxon>Desulfovibrionaceae</taxon>
        <taxon>Megalodesulfovibrio</taxon>
    </lineage>
</organism>
<dbReference type="PANTHER" id="PTHR33121">
    <property type="entry name" value="CYCLIC DI-GMP PHOSPHODIESTERASE PDEF"/>
    <property type="match status" value="1"/>
</dbReference>
<dbReference type="GO" id="GO:0005886">
    <property type="term" value="C:plasma membrane"/>
    <property type="evidence" value="ECO:0007669"/>
    <property type="project" value="UniProtKB-SubCell"/>
</dbReference>
<dbReference type="eggNOG" id="COG2200">
    <property type="taxonomic scope" value="Bacteria"/>
</dbReference>
<evidence type="ECO:0000256" key="5">
    <source>
        <dbReference type="ARBA" id="ARBA00022692"/>
    </source>
</evidence>
<feature type="transmembrane region" description="Helical" evidence="8">
    <location>
        <begin position="292"/>
        <end position="312"/>
    </location>
</feature>
<dbReference type="InterPro" id="IPR050706">
    <property type="entry name" value="Cyclic-di-GMP_PDE-like"/>
</dbReference>
<dbReference type="EMBL" id="CP006585">
    <property type="protein sequence ID" value="AGW14444.1"/>
    <property type="molecule type" value="Genomic_DNA"/>
</dbReference>
<dbReference type="HOGENOM" id="CLU_024302_0_0_7"/>
<dbReference type="GO" id="GO:0071111">
    <property type="term" value="F:cyclic-guanylate-specific phosphodiesterase activity"/>
    <property type="evidence" value="ECO:0007669"/>
    <property type="project" value="InterPro"/>
</dbReference>
<evidence type="ECO:0000256" key="7">
    <source>
        <dbReference type="ARBA" id="ARBA00023136"/>
    </source>
</evidence>
<evidence type="ECO:0000259" key="10">
    <source>
        <dbReference type="PROSITE" id="PS51105"/>
    </source>
</evidence>
<dbReference type="PATRIC" id="fig|1121448.10.peg.2670"/>
<dbReference type="InterPro" id="IPR003352">
    <property type="entry name" value="PTS_EIIC"/>
</dbReference>
<feature type="transmembrane region" description="Helical" evidence="8">
    <location>
        <begin position="404"/>
        <end position="421"/>
    </location>
</feature>
<dbReference type="eggNOG" id="COG1455">
    <property type="taxonomic scope" value="Bacteria"/>
</dbReference>
<dbReference type="Gene3D" id="3.20.20.450">
    <property type="entry name" value="EAL domain"/>
    <property type="match status" value="1"/>
</dbReference>
<evidence type="ECO:0000256" key="2">
    <source>
        <dbReference type="ARBA" id="ARBA00022448"/>
    </source>
</evidence>
<dbReference type="KEGG" id="dgg:DGI_2713"/>
<feature type="domain" description="PTS EIIC type-3" evidence="10">
    <location>
        <begin position="11"/>
        <end position="417"/>
    </location>
</feature>
<gene>
    <name evidence="11" type="ORF">DGI_2713</name>
</gene>
<reference evidence="12" key="2">
    <citation type="submission" date="2013-07" db="EMBL/GenBank/DDBJ databases">
        <authorList>
            <person name="Morais-Silva F.O."/>
            <person name="Rezende A.M."/>
            <person name="Pimentel C."/>
            <person name="Resende D.M."/>
            <person name="Santos C.I."/>
            <person name="Clemente C."/>
            <person name="de Oliveira L.M."/>
            <person name="da Silva S.M."/>
            <person name="Costa D.A."/>
            <person name="Varela-Raposo A."/>
            <person name="Horacio E.C.A."/>
            <person name="Matos M."/>
            <person name="Flores O."/>
            <person name="Ruiz J.C."/>
            <person name="Rodrigues-Pousada C."/>
        </authorList>
    </citation>
    <scope>NUCLEOTIDE SEQUENCE [LARGE SCALE GENOMIC DNA]</scope>
    <source>
        <strain evidence="12">ATCC 19364 / DSM 1382 / NCIMB 9332 / VKM B-1759</strain>
    </source>
</reference>
<feature type="transmembrane region" description="Helical" evidence="8">
    <location>
        <begin position="140"/>
        <end position="163"/>
    </location>
</feature>
<dbReference type="SMART" id="SM00052">
    <property type="entry name" value="EAL"/>
    <property type="match status" value="1"/>
</dbReference>
<name>T2GE37_MEGG1</name>
<evidence type="ECO:0000259" key="9">
    <source>
        <dbReference type="PROSITE" id="PS50883"/>
    </source>
</evidence>
<keyword evidence="3" id="KW-1003">Cell membrane</keyword>
<dbReference type="Proteomes" id="UP000016587">
    <property type="component" value="Chromosome"/>
</dbReference>
<feature type="transmembrane region" description="Helical" evidence="8">
    <location>
        <begin position="34"/>
        <end position="52"/>
    </location>
</feature>
<comment type="subcellular location">
    <subcellularLocation>
        <location evidence="1">Cell membrane</location>
        <topology evidence="1">Multi-pass membrane protein</topology>
    </subcellularLocation>
</comment>
<dbReference type="PANTHER" id="PTHR33121:SF71">
    <property type="entry name" value="OXYGEN SENSOR PROTEIN DOSP"/>
    <property type="match status" value="1"/>
</dbReference>
<feature type="transmembrane region" description="Helical" evidence="8">
    <location>
        <begin position="72"/>
        <end position="94"/>
    </location>
</feature>
<dbReference type="CDD" id="cd01948">
    <property type="entry name" value="EAL"/>
    <property type="match status" value="1"/>
</dbReference>
<evidence type="ECO:0000313" key="12">
    <source>
        <dbReference type="Proteomes" id="UP000016587"/>
    </source>
</evidence>
<dbReference type="Pfam" id="PF00563">
    <property type="entry name" value="EAL"/>
    <property type="match status" value="1"/>
</dbReference>
<keyword evidence="12" id="KW-1185">Reference proteome</keyword>
<feature type="domain" description="EAL" evidence="9">
    <location>
        <begin position="463"/>
        <end position="717"/>
    </location>
</feature>
<dbReference type="STRING" id="1121448.DGI_2713"/>
<proteinExistence type="predicted"/>
<evidence type="ECO:0000256" key="3">
    <source>
        <dbReference type="ARBA" id="ARBA00022475"/>
    </source>
</evidence>
<dbReference type="PROSITE" id="PS50883">
    <property type="entry name" value="EAL"/>
    <property type="match status" value="1"/>
</dbReference>
<evidence type="ECO:0000256" key="1">
    <source>
        <dbReference type="ARBA" id="ARBA00004651"/>
    </source>
</evidence>
<keyword evidence="5 8" id="KW-0812">Transmembrane</keyword>
<dbReference type="GO" id="GO:0008982">
    <property type="term" value="F:protein-N(PI)-phosphohistidine-sugar phosphotransferase activity"/>
    <property type="evidence" value="ECO:0007669"/>
    <property type="project" value="InterPro"/>
</dbReference>
<accession>T2GE37</accession>
<feature type="transmembrane region" description="Helical" evidence="8">
    <location>
        <begin position="184"/>
        <end position="205"/>
    </location>
</feature>
<dbReference type="PROSITE" id="PS51105">
    <property type="entry name" value="PTS_EIIC_TYPE_3"/>
    <property type="match status" value="1"/>
</dbReference>
<keyword evidence="4" id="KW-0762">Sugar transport</keyword>